<evidence type="ECO:0000313" key="2">
    <source>
        <dbReference type="Proteomes" id="UP000593575"/>
    </source>
</evidence>
<dbReference type="AlphaFoldDB" id="A0A7J9KE48"/>
<keyword evidence="2" id="KW-1185">Reference proteome</keyword>
<gene>
    <name evidence="1" type="ORF">Goarm_023303</name>
</gene>
<organism evidence="1 2">
    <name type="scientific">Gossypium armourianum</name>
    <dbReference type="NCBI Taxonomy" id="34283"/>
    <lineage>
        <taxon>Eukaryota</taxon>
        <taxon>Viridiplantae</taxon>
        <taxon>Streptophyta</taxon>
        <taxon>Embryophyta</taxon>
        <taxon>Tracheophyta</taxon>
        <taxon>Spermatophyta</taxon>
        <taxon>Magnoliopsida</taxon>
        <taxon>eudicotyledons</taxon>
        <taxon>Gunneridae</taxon>
        <taxon>Pentapetalae</taxon>
        <taxon>rosids</taxon>
        <taxon>malvids</taxon>
        <taxon>Malvales</taxon>
        <taxon>Malvaceae</taxon>
        <taxon>Malvoideae</taxon>
        <taxon>Gossypium</taxon>
    </lineage>
</organism>
<name>A0A7J9KE48_9ROSI</name>
<protein>
    <submittedName>
        <fullName evidence="1">Uncharacterized protein</fullName>
    </submittedName>
</protein>
<dbReference type="Proteomes" id="UP000593575">
    <property type="component" value="Unassembled WGS sequence"/>
</dbReference>
<evidence type="ECO:0000313" key="1">
    <source>
        <dbReference type="EMBL" id="MBA0844646.1"/>
    </source>
</evidence>
<proteinExistence type="predicted"/>
<comment type="caution">
    <text evidence="1">The sequence shown here is derived from an EMBL/GenBank/DDBJ whole genome shotgun (WGS) entry which is preliminary data.</text>
</comment>
<sequence>MYEHVVDVCPEIATASPMEELGYTRLVMKKSSLEKKVEDEPYGSWMVVER</sequence>
<reference evidence="1 2" key="1">
    <citation type="journal article" date="2019" name="Genome Biol. Evol.">
        <title>Insights into the evolution of the New World diploid cottons (Gossypium, subgenus Houzingenia) based on genome sequencing.</title>
        <authorList>
            <person name="Grover C.E."/>
            <person name="Arick M.A. 2nd"/>
            <person name="Thrash A."/>
            <person name="Conover J.L."/>
            <person name="Sanders W.S."/>
            <person name="Peterson D.G."/>
            <person name="Frelichowski J.E."/>
            <person name="Scheffler J.A."/>
            <person name="Scheffler B.E."/>
            <person name="Wendel J.F."/>
        </authorList>
    </citation>
    <scope>NUCLEOTIDE SEQUENCE [LARGE SCALE GENOMIC DNA]</scope>
    <source>
        <strain evidence="1">6</strain>
        <tissue evidence="1">Leaf</tissue>
    </source>
</reference>
<dbReference type="EMBL" id="JABFAE010167965">
    <property type="protein sequence ID" value="MBA0844646.1"/>
    <property type="molecule type" value="Genomic_DNA"/>
</dbReference>
<accession>A0A7J9KE48</accession>